<dbReference type="Proteomes" id="UP000825935">
    <property type="component" value="Chromosome 12"/>
</dbReference>
<accession>A0A8T2TSR4</accession>
<dbReference type="OrthoDB" id="778454at2759"/>
<dbReference type="OMA" id="TICMHKI"/>
<dbReference type="InterPro" id="IPR021109">
    <property type="entry name" value="Peptidase_aspartic_dom_sf"/>
</dbReference>
<dbReference type="PANTHER" id="PTHR33067:SF9">
    <property type="entry name" value="RNA-DIRECTED DNA POLYMERASE"/>
    <property type="match status" value="1"/>
</dbReference>
<evidence type="ECO:0000313" key="2">
    <source>
        <dbReference type="Proteomes" id="UP000825935"/>
    </source>
</evidence>
<dbReference type="EMBL" id="CM035417">
    <property type="protein sequence ID" value="KAH7423569.1"/>
    <property type="molecule type" value="Genomic_DNA"/>
</dbReference>
<dbReference type="AlphaFoldDB" id="A0A8T2TSR4"/>
<dbReference type="CDD" id="cd00303">
    <property type="entry name" value="retropepsin_like"/>
    <property type="match status" value="1"/>
</dbReference>
<keyword evidence="2" id="KW-1185">Reference proteome</keyword>
<dbReference type="Gene3D" id="2.40.70.10">
    <property type="entry name" value="Acid Proteases"/>
    <property type="match status" value="1"/>
</dbReference>
<dbReference type="SUPFAM" id="SSF50630">
    <property type="entry name" value="Acid proteases"/>
    <property type="match status" value="1"/>
</dbReference>
<gene>
    <name evidence="1" type="ORF">KP509_12G061500</name>
</gene>
<organism evidence="1 2">
    <name type="scientific">Ceratopteris richardii</name>
    <name type="common">Triangle waterfern</name>
    <dbReference type="NCBI Taxonomy" id="49495"/>
    <lineage>
        <taxon>Eukaryota</taxon>
        <taxon>Viridiplantae</taxon>
        <taxon>Streptophyta</taxon>
        <taxon>Embryophyta</taxon>
        <taxon>Tracheophyta</taxon>
        <taxon>Polypodiopsida</taxon>
        <taxon>Polypodiidae</taxon>
        <taxon>Polypodiales</taxon>
        <taxon>Pteridineae</taxon>
        <taxon>Pteridaceae</taxon>
        <taxon>Parkerioideae</taxon>
        <taxon>Ceratopteris</taxon>
    </lineage>
</organism>
<dbReference type="PANTHER" id="PTHR33067">
    <property type="entry name" value="RNA-DIRECTED DNA POLYMERASE-RELATED"/>
    <property type="match status" value="1"/>
</dbReference>
<reference evidence="1" key="1">
    <citation type="submission" date="2021-08" db="EMBL/GenBank/DDBJ databases">
        <title>WGS assembly of Ceratopteris richardii.</title>
        <authorList>
            <person name="Marchant D.B."/>
            <person name="Chen G."/>
            <person name="Jenkins J."/>
            <person name="Shu S."/>
            <person name="Leebens-Mack J."/>
            <person name="Grimwood J."/>
            <person name="Schmutz J."/>
            <person name="Soltis P."/>
            <person name="Soltis D."/>
            <person name="Chen Z.-H."/>
        </authorList>
    </citation>
    <scope>NUCLEOTIDE SEQUENCE</scope>
    <source>
        <strain evidence="1">Whitten #5841</strain>
        <tissue evidence="1">Leaf</tissue>
    </source>
</reference>
<sequence>MSVKNDNQWQCDCKQCGKGKEVEVLAVTRSRNKGPIDWQEQRRIRDKVLKQVRDEPHNQARCGGQTEQQQGVKLLPPIMDRDKAPSQQGLANDWFDEIISSPLQLSLDQLLSLVPVFREKLLRKLLGNHAELEIRSIPSISANSIDPADVDFVVPVIQVQYNQRRFAEVLLDGGSGVNILPEHIFIEMGRGVLAPTPFQVKMADQTRVQPVGILKQQQIIISGMTFMVNFVVIRMSESAYPYEMLLGRPWFRLAKVKQDWGLNVVMITKGKKQLTIPMHRRKNMSVQEKPLMAQTINLADEIEDDEEEKFLQANPTVVPVLEVDVAGVLSKEHTGGLNAEGPVPGEQVEGAQLQKIFDQRMDIPVQQQMEQQEKEIVTVAERMYDHKYAGSMRVKEEELQEVNLGTEVEPKMVWIGKTLEGKFKEDLICLLIEYVDVFAWDYTQVKGIDPQLHQHRINLKTDAVPVA</sequence>
<evidence type="ECO:0000313" key="1">
    <source>
        <dbReference type="EMBL" id="KAH7423569.1"/>
    </source>
</evidence>
<protein>
    <submittedName>
        <fullName evidence="1">Uncharacterized protein</fullName>
    </submittedName>
</protein>
<comment type="caution">
    <text evidence="1">The sequence shown here is derived from an EMBL/GenBank/DDBJ whole genome shotgun (WGS) entry which is preliminary data.</text>
</comment>
<proteinExistence type="predicted"/>
<name>A0A8T2TSR4_CERRI</name>